<comment type="caution">
    <text evidence="6">The sequence shown here is derived from an EMBL/GenBank/DDBJ whole genome shotgun (WGS) entry which is preliminary data.</text>
</comment>
<evidence type="ECO:0000313" key="7">
    <source>
        <dbReference type="Proteomes" id="UP000249081"/>
    </source>
</evidence>
<proteinExistence type="predicted"/>
<name>A0A2W4XR64_9CYAN</name>
<dbReference type="GO" id="GO:0016811">
    <property type="term" value="F:hydrolase activity, acting on carbon-nitrogen (but not peptide) bonds, in linear amides"/>
    <property type="evidence" value="ECO:0007669"/>
    <property type="project" value="InterPro"/>
</dbReference>
<dbReference type="InterPro" id="IPR055438">
    <property type="entry name" value="AstE_AspA_cat"/>
</dbReference>
<keyword evidence="3" id="KW-0378">Hydrolase</keyword>
<organism evidence="6 7">
    <name type="scientific">Shackletoniella antarctica</name>
    <dbReference type="NCBI Taxonomy" id="268115"/>
    <lineage>
        <taxon>Bacteria</taxon>
        <taxon>Bacillati</taxon>
        <taxon>Cyanobacteriota</taxon>
        <taxon>Cyanophyceae</taxon>
        <taxon>Oculatellales</taxon>
        <taxon>Oculatellaceae</taxon>
        <taxon>Shackletoniella</taxon>
    </lineage>
</organism>
<evidence type="ECO:0000259" key="5">
    <source>
        <dbReference type="Pfam" id="PF24827"/>
    </source>
</evidence>
<dbReference type="InterPro" id="IPR053138">
    <property type="entry name" value="N-alpha-Ac-DABA_deacetylase"/>
</dbReference>
<dbReference type="InterPro" id="IPR043795">
    <property type="entry name" value="N-alpha-Ac-DABA-like"/>
</dbReference>
<accession>A0A2W4XR64</accession>
<feature type="domain" description="Succinylglutamate desuccinylase/Aspartoacylase catalytic" evidence="5">
    <location>
        <begin position="39"/>
        <end position="226"/>
    </location>
</feature>
<evidence type="ECO:0000256" key="2">
    <source>
        <dbReference type="ARBA" id="ARBA00022723"/>
    </source>
</evidence>
<evidence type="ECO:0000313" key="6">
    <source>
        <dbReference type="EMBL" id="PZO33878.1"/>
    </source>
</evidence>
<dbReference type="Gene3D" id="3.40.630.10">
    <property type="entry name" value="Zn peptidases"/>
    <property type="match status" value="1"/>
</dbReference>
<dbReference type="PANTHER" id="PTHR37326">
    <property type="entry name" value="BLL3975 PROTEIN"/>
    <property type="match status" value="1"/>
</dbReference>
<keyword evidence="2" id="KW-0479">Metal-binding</keyword>
<dbReference type="PANTHER" id="PTHR37326:SF1">
    <property type="entry name" value="BLL3975 PROTEIN"/>
    <property type="match status" value="1"/>
</dbReference>
<gene>
    <name evidence="6" type="ORF">DCF17_21405</name>
</gene>
<protein>
    <submittedName>
        <fullName evidence="6">Peptidase M14</fullName>
    </submittedName>
</protein>
<keyword evidence="4" id="KW-0862">Zinc</keyword>
<dbReference type="CDD" id="cd06251">
    <property type="entry name" value="M14_ASTE_ASPA-like"/>
    <property type="match status" value="1"/>
</dbReference>
<comment type="cofactor">
    <cofactor evidence="1">
        <name>Zn(2+)</name>
        <dbReference type="ChEBI" id="CHEBI:29105"/>
    </cofactor>
</comment>
<evidence type="ECO:0000256" key="3">
    <source>
        <dbReference type="ARBA" id="ARBA00022801"/>
    </source>
</evidence>
<reference evidence="7" key="1">
    <citation type="submission" date="2018-04" db="EMBL/GenBank/DDBJ databases">
        <authorList>
            <person name="Cornet L."/>
        </authorList>
    </citation>
    <scope>NUCLEOTIDE SEQUENCE [LARGE SCALE GENOMIC DNA]</scope>
</reference>
<dbReference type="AlphaFoldDB" id="A0A2W4XR64"/>
<dbReference type="PIRSF" id="PIRSF039012">
    <property type="entry name" value="ASP"/>
    <property type="match status" value="1"/>
</dbReference>
<dbReference type="Pfam" id="PF24827">
    <property type="entry name" value="AstE_AspA_cat"/>
    <property type="match status" value="1"/>
</dbReference>
<evidence type="ECO:0000256" key="1">
    <source>
        <dbReference type="ARBA" id="ARBA00001947"/>
    </source>
</evidence>
<dbReference type="Proteomes" id="UP000249081">
    <property type="component" value="Unassembled WGS sequence"/>
</dbReference>
<sequence length="321" mass="34154">GQTHRFFFQGVQMGTGQHWYVPVLVSRGVDTSPGKPSSGPCIALVAGVHGDEVSGIDAVQRVMAQLDPAAMTGTVIAVLGVSRPALEYTRSLWPSAQQGGVGIDMNRVWPGNETADNAAARHAGLLWHRLFVPNVEAVLDYHTITTGSAFTLFLFADLRQPAVRQMAELFPVEHIKDDPGLGGTLETAFVAAGIPALTIEIGEGRRFEPEKIALAVEGSLNVLKHYGLIAGPMGRTAADVGTVFGNALETVRATAGGFLELRVALRDRVTPGQPVALQRNAFGDLVAEYRATVAGEVAVIARDALCEPGQRIVQILYQSQV</sequence>
<dbReference type="SUPFAM" id="SSF53187">
    <property type="entry name" value="Zn-dependent exopeptidases"/>
    <property type="match status" value="1"/>
</dbReference>
<feature type="non-terminal residue" evidence="6">
    <location>
        <position position="1"/>
    </location>
</feature>
<dbReference type="GO" id="GO:0016788">
    <property type="term" value="F:hydrolase activity, acting on ester bonds"/>
    <property type="evidence" value="ECO:0007669"/>
    <property type="project" value="InterPro"/>
</dbReference>
<dbReference type="EMBL" id="QBMN01000234">
    <property type="protein sequence ID" value="PZO33878.1"/>
    <property type="molecule type" value="Genomic_DNA"/>
</dbReference>
<evidence type="ECO:0000256" key="4">
    <source>
        <dbReference type="ARBA" id="ARBA00022833"/>
    </source>
</evidence>
<dbReference type="GO" id="GO:0046872">
    <property type="term" value="F:metal ion binding"/>
    <property type="evidence" value="ECO:0007669"/>
    <property type="project" value="UniProtKB-KW"/>
</dbReference>
<reference evidence="6 7" key="2">
    <citation type="submission" date="2018-06" db="EMBL/GenBank/DDBJ databases">
        <title>Metagenomic assembly of (sub)arctic Cyanobacteria and their associated microbiome from non-axenic cultures.</title>
        <authorList>
            <person name="Baurain D."/>
        </authorList>
    </citation>
    <scope>NUCLEOTIDE SEQUENCE [LARGE SCALE GENOMIC DNA]</scope>
    <source>
        <strain evidence="6">ULC041bin1</strain>
    </source>
</reference>